<keyword evidence="1" id="KW-1133">Transmembrane helix</keyword>
<dbReference type="OMA" id="STIWMFV"/>
<keyword evidence="1" id="KW-0812">Transmembrane</keyword>
<reference evidence="3" key="1">
    <citation type="submission" date="2017-04" db="EMBL/GenBank/DDBJ databases">
        <title>Plasmodium gonderi genome.</title>
        <authorList>
            <person name="Arisue N."/>
            <person name="Honma H."/>
            <person name="Kawai S."/>
            <person name="Tougan T."/>
            <person name="Tanabe K."/>
            <person name="Horii T."/>
        </authorList>
    </citation>
    <scope>NUCLEOTIDE SEQUENCE [LARGE SCALE GENOMIC DNA]</scope>
    <source>
        <strain evidence="3">ATCC 30045</strain>
    </source>
</reference>
<feature type="transmembrane region" description="Helical" evidence="1">
    <location>
        <begin position="105"/>
        <end position="126"/>
    </location>
</feature>
<keyword evidence="3" id="KW-1185">Reference proteome</keyword>
<proteinExistence type="predicted"/>
<accession>A0A1Y1JI21</accession>
<protein>
    <recommendedName>
        <fullName evidence="4">MARVEL domain-containing protein</fullName>
    </recommendedName>
</protein>
<feature type="transmembrane region" description="Helical" evidence="1">
    <location>
        <begin position="65"/>
        <end position="85"/>
    </location>
</feature>
<dbReference type="GeneID" id="39747555"/>
<evidence type="ECO:0008006" key="4">
    <source>
        <dbReference type="Google" id="ProtNLM"/>
    </source>
</evidence>
<dbReference type="AlphaFoldDB" id="A0A1Y1JI21"/>
<dbReference type="EMBL" id="BDQF01000010">
    <property type="protein sequence ID" value="GAW80837.1"/>
    <property type="molecule type" value="Genomic_DNA"/>
</dbReference>
<evidence type="ECO:0000313" key="3">
    <source>
        <dbReference type="Proteomes" id="UP000195521"/>
    </source>
</evidence>
<gene>
    <name evidence="2" type="ORF">PGO_090350</name>
</gene>
<dbReference type="RefSeq" id="XP_028543426.1">
    <property type="nucleotide sequence ID" value="XM_028687625.1"/>
</dbReference>
<feature type="transmembrane region" description="Helical" evidence="1">
    <location>
        <begin position="7"/>
        <end position="26"/>
    </location>
</feature>
<keyword evidence="1" id="KW-0472">Membrane</keyword>
<organism evidence="2 3">
    <name type="scientific">Plasmodium gonderi</name>
    <dbReference type="NCBI Taxonomy" id="77519"/>
    <lineage>
        <taxon>Eukaryota</taxon>
        <taxon>Sar</taxon>
        <taxon>Alveolata</taxon>
        <taxon>Apicomplexa</taxon>
        <taxon>Aconoidasida</taxon>
        <taxon>Haemosporida</taxon>
        <taxon>Plasmodiidae</taxon>
        <taxon>Plasmodium</taxon>
        <taxon>Plasmodium (Plasmodium)</taxon>
    </lineage>
</organism>
<sequence length="132" mass="14682">MEIQRDIVTFLFGIVASLLLFVVGGMFNNTKYIFGCYIFLGFVLTTYTILAFLIPRTKKSKNFVFSYAVSTACMFLISLMSHIVITDAHTAPACAGNVNHCTKYIFASIFGFVSTLSFLVASILTFKLANVW</sequence>
<feature type="transmembrane region" description="Helical" evidence="1">
    <location>
        <begin position="32"/>
        <end position="53"/>
    </location>
</feature>
<name>A0A1Y1JI21_PLAGO</name>
<comment type="caution">
    <text evidence="2">The sequence shown here is derived from an EMBL/GenBank/DDBJ whole genome shotgun (WGS) entry which is preliminary data.</text>
</comment>
<evidence type="ECO:0000313" key="2">
    <source>
        <dbReference type="EMBL" id="GAW80837.1"/>
    </source>
</evidence>
<evidence type="ECO:0000256" key="1">
    <source>
        <dbReference type="SAM" id="Phobius"/>
    </source>
</evidence>
<dbReference type="OrthoDB" id="374371at2759"/>
<dbReference type="Proteomes" id="UP000195521">
    <property type="component" value="Unassembled WGS sequence"/>
</dbReference>